<dbReference type="AlphaFoldDB" id="A0A0N0PAT4"/>
<evidence type="ECO:0000313" key="4">
    <source>
        <dbReference type="EMBL" id="KPJ05903.1"/>
    </source>
</evidence>
<keyword evidence="1" id="KW-0175">Coiled coil</keyword>
<proteinExistence type="predicted"/>
<reference evidence="4 5" key="1">
    <citation type="journal article" date="2015" name="Nat. Commun.">
        <title>Outbred genome sequencing and CRISPR/Cas9 gene editing in butterflies.</title>
        <authorList>
            <person name="Li X."/>
            <person name="Fan D."/>
            <person name="Zhang W."/>
            <person name="Liu G."/>
            <person name="Zhang L."/>
            <person name="Zhao L."/>
            <person name="Fang X."/>
            <person name="Chen L."/>
            <person name="Dong Y."/>
            <person name="Chen Y."/>
            <person name="Ding Y."/>
            <person name="Zhao R."/>
            <person name="Feng M."/>
            <person name="Zhu Y."/>
            <person name="Feng Y."/>
            <person name="Jiang X."/>
            <person name="Zhu D."/>
            <person name="Xiang H."/>
            <person name="Feng X."/>
            <person name="Li S."/>
            <person name="Wang J."/>
            <person name="Zhang G."/>
            <person name="Kronforst M.R."/>
            <person name="Wang W."/>
        </authorList>
    </citation>
    <scope>NUCLEOTIDE SEQUENCE [LARGE SCALE GENOMIC DNA]</scope>
    <source>
        <strain evidence="4">Ya'a_city_454_Px</strain>
        <tissue evidence="4">Whole body</tissue>
    </source>
</reference>
<dbReference type="EMBL" id="KQ459590">
    <property type="protein sequence ID" value="KPI97285.1"/>
    <property type="molecule type" value="Genomic_DNA"/>
</dbReference>
<name>A0A0N0PAT4_PAPXU</name>
<evidence type="ECO:0000313" key="3">
    <source>
        <dbReference type="EMBL" id="KPI97285.1"/>
    </source>
</evidence>
<evidence type="ECO:0000256" key="1">
    <source>
        <dbReference type="SAM" id="Coils"/>
    </source>
</evidence>
<evidence type="ECO:0000256" key="2">
    <source>
        <dbReference type="SAM" id="MobiDB-lite"/>
    </source>
</evidence>
<feature type="coiled-coil region" evidence="1">
    <location>
        <begin position="48"/>
        <end position="82"/>
    </location>
</feature>
<evidence type="ECO:0000313" key="5">
    <source>
        <dbReference type="Proteomes" id="UP000053268"/>
    </source>
</evidence>
<protein>
    <submittedName>
        <fullName evidence="4">Uncharacterized protein</fullName>
    </submittedName>
</protein>
<organism evidence="4 5">
    <name type="scientific">Papilio xuthus</name>
    <name type="common">Asian swallowtail butterfly</name>
    <dbReference type="NCBI Taxonomy" id="66420"/>
    <lineage>
        <taxon>Eukaryota</taxon>
        <taxon>Metazoa</taxon>
        <taxon>Ecdysozoa</taxon>
        <taxon>Arthropoda</taxon>
        <taxon>Hexapoda</taxon>
        <taxon>Insecta</taxon>
        <taxon>Pterygota</taxon>
        <taxon>Neoptera</taxon>
        <taxon>Endopterygota</taxon>
        <taxon>Lepidoptera</taxon>
        <taxon>Glossata</taxon>
        <taxon>Ditrysia</taxon>
        <taxon>Papilionoidea</taxon>
        <taxon>Papilionidae</taxon>
        <taxon>Papilioninae</taxon>
        <taxon>Papilio</taxon>
    </lineage>
</organism>
<sequence>MAANSVKKFSDLSRAINSKIANEVEKTNLARESIKNKIEMVDSKINSILDLQSTVIALRKDLNAAENSIANILEKVEMLEKKENITYTPSSSSCHSPVRRNSMWEEI</sequence>
<keyword evidence="5" id="KW-1185">Reference proteome</keyword>
<gene>
    <name evidence="4" type="ORF">RR46_00314</name>
    <name evidence="3" type="ORF">RR46_09192</name>
</gene>
<dbReference type="Proteomes" id="UP000053268">
    <property type="component" value="Unassembled WGS sequence"/>
</dbReference>
<dbReference type="EMBL" id="KQ458415">
    <property type="protein sequence ID" value="KPJ05903.1"/>
    <property type="molecule type" value="Genomic_DNA"/>
</dbReference>
<feature type="region of interest" description="Disordered" evidence="2">
    <location>
        <begin position="87"/>
        <end position="107"/>
    </location>
</feature>
<accession>A0A0N0PAT4</accession>